<keyword evidence="3 7" id="KW-0805">Transcription regulation</keyword>
<feature type="compositionally biased region" description="Basic and acidic residues" evidence="8">
    <location>
        <begin position="295"/>
        <end position="328"/>
    </location>
</feature>
<evidence type="ECO:0000256" key="3">
    <source>
        <dbReference type="ARBA" id="ARBA00023015"/>
    </source>
</evidence>
<feature type="compositionally biased region" description="Gly residues" evidence="8">
    <location>
        <begin position="12"/>
        <end position="22"/>
    </location>
</feature>
<dbReference type="OMA" id="VTCGKTM"/>
<dbReference type="InParanoid" id="T0QL96"/>
<dbReference type="GO" id="GO:0016251">
    <property type="term" value="F:RNA polymerase II general transcription initiation factor activity"/>
    <property type="evidence" value="ECO:0007669"/>
    <property type="project" value="TreeGrafter"/>
</dbReference>
<protein>
    <recommendedName>
        <fullName evidence="7">Transcription initiation factor IIF subunit alpha</fullName>
    </recommendedName>
</protein>
<dbReference type="GO" id="GO:0001096">
    <property type="term" value="F:TFIIF-class transcription factor complex binding"/>
    <property type="evidence" value="ECO:0007669"/>
    <property type="project" value="TreeGrafter"/>
</dbReference>
<feature type="compositionally biased region" description="Basic and acidic residues" evidence="8">
    <location>
        <begin position="384"/>
        <end position="395"/>
    </location>
</feature>
<comment type="function">
    <text evidence="7">TFIIF is a general transcription initiation factor that binds to RNA polymerase II and helps to recruit it to the initiation complex in collaboration with TFIIB. It promotes transcription elongation.</text>
</comment>
<keyword evidence="6 7" id="KW-0539">Nucleus</keyword>
<feature type="region of interest" description="Disordered" evidence="8">
    <location>
        <begin position="236"/>
        <end position="403"/>
    </location>
</feature>
<dbReference type="Proteomes" id="UP000030762">
    <property type="component" value="Unassembled WGS sequence"/>
</dbReference>
<dbReference type="SUPFAM" id="SSF50916">
    <property type="entry name" value="Rap30/74 interaction domains"/>
    <property type="match status" value="1"/>
</dbReference>
<gene>
    <name evidence="9" type="ORF">SDRG_07900</name>
</gene>
<organism evidence="9 10">
    <name type="scientific">Saprolegnia diclina (strain VS20)</name>
    <dbReference type="NCBI Taxonomy" id="1156394"/>
    <lineage>
        <taxon>Eukaryota</taxon>
        <taxon>Sar</taxon>
        <taxon>Stramenopiles</taxon>
        <taxon>Oomycota</taxon>
        <taxon>Saprolegniomycetes</taxon>
        <taxon>Saprolegniales</taxon>
        <taxon>Saprolegniaceae</taxon>
        <taxon>Saprolegnia</taxon>
    </lineage>
</organism>
<dbReference type="GO" id="GO:0003677">
    <property type="term" value="F:DNA binding"/>
    <property type="evidence" value="ECO:0007669"/>
    <property type="project" value="UniProtKB-KW"/>
</dbReference>
<evidence type="ECO:0000256" key="1">
    <source>
        <dbReference type="ARBA" id="ARBA00004123"/>
    </source>
</evidence>
<evidence type="ECO:0000313" key="10">
    <source>
        <dbReference type="Proteomes" id="UP000030762"/>
    </source>
</evidence>
<dbReference type="eggNOG" id="KOG2393">
    <property type="taxonomic scope" value="Eukaryota"/>
</dbReference>
<evidence type="ECO:0000256" key="4">
    <source>
        <dbReference type="ARBA" id="ARBA00023125"/>
    </source>
</evidence>
<feature type="compositionally biased region" description="Basic and acidic residues" evidence="8">
    <location>
        <begin position="1"/>
        <end position="11"/>
    </location>
</feature>
<evidence type="ECO:0000256" key="8">
    <source>
        <dbReference type="SAM" id="MobiDB-lite"/>
    </source>
</evidence>
<dbReference type="InterPro" id="IPR011039">
    <property type="entry name" value="TFIIF_interaction"/>
</dbReference>
<dbReference type="GeneID" id="19948627"/>
<dbReference type="GO" id="GO:0006367">
    <property type="term" value="P:transcription initiation at RNA polymerase II promoter"/>
    <property type="evidence" value="ECO:0007669"/>
    <property type="project" value="InterPro"/>
</dbReference>
<reference evidence="9 10" key="1">
    <citation type="submission" date="2012-04" db="EMBL/GenBank/DDBJ databases">
        <title>The Genome Sequence of Saprolegnia declina VS20.</title>
        <authorList>
            <consortium name="The Broad Institute Genome Sequencing Platform"/>
            <person name="Russ C."/>
            <person name="Nusbaum C."/>
            <person name="Tyler B."/>
            <person name="van West P."/>
            <person name="Dieguez-Uribeondo J."/>
            <person name="de Bruijn I."/>
            <person name="Tripathy S."/>
            <person name="Jiang R."/>
            <person name="Young S.K."/>
            <person name="Zeng Q."/>
            <person name="Gargeya S."/>
            <person name="Fitzgerald M."/>
            <person name="Haas B."/>
            <person name="Abouelleil A."/>
            <person name="Alvarado L."/>
            <person name="Arachchi H.M."/>
            <person name="Berlin A."/>
            <person name="Chapman S.B."/>
            <person name="Goldberg J."/>
            <person name="Griggs A."/>
            <person name="Gujja S."/>
            <person name="Hansen M."/>
            <person name="Howarth C."/>
            <person name="Imamovic A."/>
            <person name="Larimer J."/>
            <person name="McCowen C."/>
            <person name="Montmayeur A."/>
            <person name="Murphy C."/>
            <person name="Neiman D."/>
            <person name="Pearson M."/>
            <person name="Priest M."/>
            <person name="Roberts A."/>
            <person name="Saif S."/>
            <person name="Shea T."/>
            <person name="Sisk P."/>
            <person name="Sykes S."/>
            <person name="Wortman J."/>
            <person name="Nusbaum C."/>
            <person name="Birren B."/>
        </authorList>
    </citation>
    <scope>NUCLEOTIDE SEQUENCE [LARGE SCALE GENOMIC DNA]</scope>
    <source>
        <strain evidence="9 10">VS20</strain>
    </source>
</reference>
<accession>T0QL96</accession>
<dbReference type="GO" id="GO:0032968">
    <property type="term" value="P:positive regulation of transcription elongation by RNA polymerase II"/>
    <property type="evidence" value="ECO:0007669"/>
    <property type="project" value="InterPro"/>
</dbReference>
<dbReference type="PANTHER" id="PTHR13011">
    <property type="entry name" value="TFIIF-ALPHA"/>
    <property type="match status" value="1"/>
</dbReference>
<evidence type="ECO:0000256" key="7">
    <source>
        <dbReference type="RuleBase" id="RU366044"/>
    </source>
</evidence>
<dbReference type="InterPro" id="IPR008851">
    <property type="entry name" value="TFIIF-alpha"/>
</dbReference>
<evidence type="ECO:0000313" key="9">
    <source>
        <dbReference type="EMBL" id="EQC34575.1"/>
    </source>
</evidence>
<sequence>MIPLGRRDTGGRGRLGGAGAGRGLPPPMTALGAPKEDDFEEEYTLRLIPSIKKYNVGRFNEPTLPNFSKCPQPVVMYEEPEKVPEEDEEKDKEPVGWNPALRKRRRRRRKDNRIKNWIIEDNESKTKFTGTVEGGVTSTYMLMVKTPHKNEFQVVPVEQWFRFKKPLNYRTLTLEEAEEFNNEKKRAVERWLMNHNLAGEKKNDTEVVPTSSIKTGALKSAGGAAAAKSDDIFTVAETKGGRRRPRKTAAEGDPTGDDGGDFDEVFDDDESGHEIEGGNKGVAAESESSDDEMEDGSKDKKAAVSLDELLKRTQEASKKDGAVENGDKESDDDDDKESGGAQKYDYDDYGSLITNKPAEGTADAAAAPVETKPAAVAKPAPGKRALDDKADDSSNKKSKTSTQLKLTEAGVQEELIRFGGRMKTRDLIKRLKKFLITNEDKALLRDILRTICDKEEDPVDGVYMVLKTQFR</sequence>
<evidence type="ECO:0000256" key="2">
    <source>
        <dbReference type="ARBA" id="ARBA00005249"/>
    </source>
</evidence>
<keyword evidence="10" id="KW-1185">Reference proteome</keyword>
<dbReference type="AlphaFoldDB" id="T0QL96"/>
<feature type="region of interest" description="Disordered" evidence="8">
    <location>
        <begin position="1"/>
        <end position="37"/>
    </location>
</feature>
<dbReference type="VEuPathDB" id="FungiDB:SDRG_07900"/>
<dbReference type="Pfam" id="PF05793">
    <property type="entry name" value="TFIIF_alpha"/>
    <property type="match status" value="1"/>
</dbReference>
<comment type="subcellular location">
    <subcellularLocation>
        <location evidence="1 7">Nucleus</location>
    </subcellularLocation>
</comment>
<keyword evidence="5 7" id="KW-0804">Transcription</keyword>
<evidence type="ECO:0000256" key="5">
    <source>
        <dbReference type="ARBA" id="ARBA00023163"/>
    </source>
</evidence>
<comment type="similarity">
    <text evidence="2 7">Belongs to the TFIIF alpha subunit family.</text>
</comment>
<dbReference type="PANTHER" id="PTHR13011:SF0">
    <property type="entry name" value="GENERAL TRANSCRIPTION FACTOR IIF SUBUNIT 1"/>
    <property type="match status" value="1"/>
</dbReference>
<proteinExistence type="inferred from homology"/>
<dbReference type="EMBL" id="JH767154">
    <property type="protein sequence ID" value="EQC34575.1"/>
    <property type="molecule type" value="Genomic_DNA"/>
</dbReference>
<dbReference type="RefSeq" id="XP_008611981.1">
    <property type="nucleotide sequence ID" value="XM_008613759.1"/>
</dbReference>
<feature type="compositionally biased region" description="Low complexity" evidence="8">
    <location>
        <begin position="356"/>
        <end position="383"/>
    </location>
</feature>
<dbReference type="GO" id="GO:0005674">
    <property type="term" value="C:transcription factor TFIIF complex"/>
    <property type="evidence" value="ECO:0007669"/>
    <property type="project" value="TreeGrafter"/>
</dbReference>
<name>T0QL96_SAPDV</name>
<evidence type="ECO:0000256" key="6">
    <source>
        <dbReference type="ARBA" id="ARBA00023242"/>
    </source>
</evidence>
<dbReference type="STRING" id="1156394.T0QL96"/>
<keyword evidence="4 7" id="KW-0238">DNA-binding</keyword>
<feature type="compositionally biased region" description="Acidic residues" evidence="8">
    <location>
        <begin position="254"/>
        <end position="271"/>
    </location>
</feature>
<dbReference type="OrthoDB" id="76676at2759"/>